<evidence type="ECO:0000313" key="2">
    <source>
        <dbReference type="EMBL" id="NYZ19567.1"/>
    </source>
</evidence>
<feature type="transmembrane region" description="Helical" evidence="1">
    <location>
        <begin position="223"/>
        <end position="251"/>
    </location>
</feature>
<keyword evidence="1" id="KW-0472">Membrane</keyword>
<evidence type="ECO:0000256" key="1">
    <source>
        <dbReference type="SAM" id="Phobius"/>
    </source>
</evidence>
<feature type="transmembrane region" description="Helical" evidence="1">
    <location>
        <begin position="49"/>
        <end position="69"/>
    </location>
</feature>
<sequence length="267" mass="29222">MVDVTSHHHHLAEPRASWLPRIRTVGTDRPWVWLAAGWRDMLAAPLISLAYGLLAVVSSFVLVAGLAMYGMHYLVLPMAAGFMLIGPVLAVGLYETSRRLERGEHAGLWPVVMAYRQNGTQIAAIGLALMVVFFAWIRLAFLIFMLFFSMEPPPLDLLVERIFFSEVTLPFLITGTVAGGFMAAAVFSMSVVAIPMLLDRDCDAFTAMATSITAVRENPRTMLVWAALIALFISAGLATGFVGLLIAFPLIGHASWHAYRDVVSGDR</sequence>
<gene>
    <name evidence="2" type="ORF">HND93_07575</name>
</gene>
<dbReference type="RefSeq" id="WP_180281344.1">
    <property type="nucleotide sequence ID" value="NZ_JABFDB010000003.1"/>
</dbReference>
<dbReference type="EMBL" id="JABFDB010000003">
    <property type="protein sequence ID" value="NYZ19567.1"/>
    <property type="molecule type" value="Genomic_DNA"/>
</dbReference>
<keyword evidence="3" id="KW-1185">Reference proteome</keyword>
<evidence type="ECO:0000313" key="3">
    <source>
        <dbReference type="Proteomes" id="UP000584642"/>
    </source>
</evidence>
<keyword evidence="1" id="KW-1133">Transmembrane helix</keyword>
<feature type="transmembrane region" description="Helical" evidence="1">
    <location>
        <begin position="75"/>
        <end position="94"/>
    </location>
</feature>
<dbReference type="Proteomes" id="UP000584642">
    <property type="component" value="Unassembled WGS sequence"/>
</dbReference>
<dbReference type="InterPro" id="IPR018692">
    <property type="entry name" value="DUF2189"/>
</dbReference>
<reference evidence="2 3" key="1">
    <citation type="submission" date="2020-05" db="EMBL/GenBank/DDBJ databases">
        <title>Azospirillum oleiclasticum sp. nov, a nitrogen-fixing and heavy crude oil-emulsifying bacterium isolated from the crude oil of Yumen Oilfield.</title>
        <authorList>
            <person name="Wu D."/>
            <person name="Cai M."/>
            <person name="Zhang X."/>
        </authorList>
    </citation>
    <scope>NUCLEOTIDE SEQUENCE [LARGE SCALE GENOMIC DNA]</scope>
    <source>
        <strain evidence="2 3">ROY-1-1-2</strain>
    </source>
</reference>
<protein>
    <submittedName>
        <fullName evidence="2">DUF2189 domain-containing protein</fullName>
    </submittedName>
</protein>
<feature type="transmembrane region" description="Helical" evidence="1">
    <location>
        <begin position="168"/>
        <end position="198"/>
    </location>
</feature>
<organism evidence="2 3">
    <name type="scientific">Azospirillum oleiclasticum</name>
    <dbReference type="NCBI Taxonomy" id="2735135"/>
    <lineage>
        <taxon>Bacteria</taxon>
        <taxon>Pseudomonadati</taxon>
        <taxon>Pseudomonadota</taxon>
        <taxon>Alphaproteobacteria</taxon>
        <taxon>Rhodospirillales</taxon>
        <taxon>Azospirillaceae</taxon>
        <taxon>Azospirillum</taxon>
    </lineage>
</organism>
<name>A0ABX2T8I9_9PROT</name>
<accession>A0ABX2T8I9</accession>
<keyword evidence="1" id="KW-0812">Transmembrane</keyword>
<dbReference type="Pfam" id="PF09955">
    <property type="entry name" value="DUF2189"/>
    <property type="match status" value="1"/>
</dbReference>
<proteinExistence type="predicted"/>
<feature type="transmembrane region" description="Helical" evidence="1">
    <location>
        <begin position="122"/>
        <end position="148"/>
    </location>
</feature>
<comment type="caution">
    <text evidence="2">The sequence shown here is derived from an EMBL/GenBank/DDBJ whole genome shotgun (WGS) entry which is preliminary data.</text>
</comment>